<protein>
    <recommendedName>
        <fullName evidence="3">Secreted protein</fullName>
    </recommendedName>
</protein>
<proteinExistence type="predicted"/>
<comment type="caution">
    <text evidence="1">The sequence shown here is derived from an EMBL/GenBank/DDBJ whole genome shotgun (WGS) entry which is preliminary data.</text>
</comment>
<name>A0ABU7DTB6_9TELE</name>
<evidence type="ECO:0008006" key="3">
    <source>
        <dbReference type="Google" id="ProtNLM"/>
    </source>
</evidence>
<dbReference type="Proteomes" id="UP001352852">
    <property type="component" value="Unassembled WGS sequence"/>
</dbReference>
<gene>
    <name evidence="1" type="ORF">CHARACLAT_020202</name>
</gene>
<dbReference type="EMBL" id="JAHUTJ010034677">
    <property type="protein sequence ID" value="MED6278096.1"/>
    <property type="molecule type" value="Genomic_DNA"/>
</dbReference>
<sequence length="68" mass="7286">MPLRAPCLTSLVPIVDPVSALGLLSLESLLTCAVEIPACHPLRFPLWVSSSPQDKSSDSWKLCGVLPE</sequence>
<accession>A0ABU7DTB6</accession>
<evidence type="ECO:0000313" key="1">
    <source>
        <dbReference type="EMBL" id="MED6278096.1"/>
    </source>
</evidence>
<keyword evidence="2" id="KW-1185">Reference proteome</keyword>
<organism evidence="1 2">
    <name type="scientific">Characodon lateralis</name>
    <dbReference type="NCBI Taxonomy" id="208331"/>
    <lineage>
        <taxon>Eukaryota</taxon>
        <taxon>Metazoa</taxon>
        <taxon>Chordata</taxon>
        <taxon>Craniata</taxon>
        <taxon>Vertebrata</taxon>
        <taxon>Euteleostomi</taxon>
        <taxon>Actinopterygii</taxon>
        <taxon>Neopterygii</taxon>
        <taxon>Teleostei</taxon>
        <taxon>Neoteleostei</taxon>
        <taxon>Acanthomorphata</taxon>
        <taxon>Ovalentaria</taxon>
        <taxon>Atherinomorphae</taxon>
        <taxon>Cyprinodontiformes</taxon>
        <taxon>Goodeidae</taxon>
        <taxon>Characodon</taxon>
    </lineage>
</organism>
<evidence type="ECO:0000313" key="2">
    <source>
        <dbReference type="Proteomes" id="UP001352852"/>
    </source>
</evidence>
<reference evidence="1 2" key="1">
    <citation type="submission" date="2021-06" db="EMBL/GenBank/DDBJ databases">
        <authorList>
            <person name="Palmer J.M."/>
        </authorList>
    </citation>
    <scope>NUCLEOTIDE SEQUENCE [LARGE SCALE GENOMIC DNA]</scope>
    <source>
        <strain evidence="1 2">CL_MEX2019</strain>
        <tissue evidence="1">Muscle</tissue>
    </source>
</reference>